<protein>
    <recommendedName>
        <fullName evidence="2">ZSWIM3 N-terminal domain-containing protein</fullName>
    </recommendedName>
</protein>
<dbReference type="Pfam" id="PF21599">
    <property type="entry name" value="ZSWIM3_N"/>
    <property type="match status" value="1"/>
</dbReference>
<comment type="caution">
    <text evidence="3">The sequence shown here is derived from an EMBL/GenBank/DDBJ whole genome shotgun (WGS) entry which is preliminary data.</text>
</comment>
<feature type="compositionally biased region" description="Basic and acidic residues" evidence="1">
    <location>
        <begin position="127"/>
        <end position="144"/>
    </location>
</feature>
<accession>A0A9Q0XXQ5</accession>
<name>A0A9Q0XXQ5_9SAUR</name>
<dbReference type="EMBL" id="JAPFRF010000005">
    <property type="protein sequence ID" value="KAJ7332291.1"/>
    <property type="molecule type" value="Genomic_DNA"/>
</dbReference>
<feature type="domain" description="ZSWIM3 N-terminal" evidence="2">
    <location>
        <begin position="1"/>
        <end position="102"/>
    </location>
</feature>
<feature type="compositionally biased region" description="Basic and acidic residues" evidence="1">
    <location>
        <begin position="180"/>
        <end position="195"/>
    </location>
</feature>
<dbReference type="AlphaFoldDB" id="A0A9Q0XXQ5"/>
<organism evidence="3 4">
    <name type="scientific">Phrynocephalus forsythii</name>
    <dbReference type="NCBI Taxonomy" id="171643"/>
    <lineage>
        <taxon>Eukaryota</taxon>
        <taxon>Metazoa</taxon>
        <taxon>Chordata</taxon>
        <taxon>Craniata</taxon>
        <taxon>Vertebrata</taxon>
        <taxon>Euteleostomi</taxon>
        <taxon>Lepidosauria</taxon>
        <taxon>Squamata</taxon>
        <taxon>Bifurcata</taxon>
        <taxon>Unidentata</taxon>
        <taxon>Episquamata</taxon>
        <taxon>Toxicofera</taxon>
        <taxon>Iguania</taxon>
        <taxon>Acrodonta</taxon>
        <taxon>Agamidae</taxon>
        <taxon>Agaminae</taxon>
        <taxon>Phrynocephalus</taxon>
    </lineage>
</organism>
<evidence type="ECO:0000313" key="4">
    <source>
        <dbReference type="Proteomes" id="UP001142489"/>
    </source>
</evidence>
<dbReference type="PANTHER" id="PTHR31569:SF3">
    <property type="entry name" value="ZINC FINGER SWIM DOMAIN-CONTAINING PROTEIN 3"/>
    <property type="match status" value="1"/>
</dbReference>
<reference evidence="3" key="1">
    <citation type="journal article" date="2023" name="DNA Res.">
        <title>Chromosome-level genome assembly of Phrynocephalus forsythii using third-generation DNA sequencing and Hi-C analysis.</title>
        <authorList>
            <person name="Qi Y."/>
            <person name="Zhao W."/>
            <person name="Zhao Y."/>
            <person name="Niu C."/>
            <person name="Cao S."/>
            <person name="Zhang Y."/>
        </authorList>
    </citation>
    <scope>NUCLEOTIDE SEQUENCE</scope>
    <source>
        <tissue evidence="3">Muscle</tissue>
    </source>
</reference>
<keyword evidence="4" id="KW-1185">Reference proteome</keyword>
<evidence type="ECO:0000259" key="2">
    <source>
        <dbReference type="Pfam" id="PF21599"/>
    </source>
</evidence>
<dbReference type="InterPro" id="IPR048325">
    <property type="entry name" value="ZSWIM3_N"/>
</dbReference>
<feature type="region of interest" description="Disordered" evidence="1">
    <location>
        <begin position="104"/>
        <end position="215"/>
    </location>
</feature>
<evidence type="ECO:0000256" key="1">
    <source>
        <dbReference type="SAM" id="MobiDB-lite"/>
    </source>
</evidence>
<dbReference type="OrthoDB" id="124789at2759"/>
<feature type="compositionally biased region" description="Low complexity" evidence="1">
    <location>
        <begin position="196"/>
        <end position="209"/>
    </location>
</feature>
<evidence type="ECO:0000313" key="3">
    <source>
        <dbReference type="EMBL" id="KAJ7332291.1"/>
    </source>
</evidence>
<dbReference type="Proteomes" id="UP001142489">
    <property type="component" value="Unassembled WGS sequence"/>
</dbReference>
<gene>
    <name evidence="3" type="ORF">JRQ81_014471</name>
</gene>
<dbReference type="PANTHER" id="PTHR31569">
    <property type="entry name" value="SWIM-TYPE DOMAIN-CONTAINING PROTEIN"/>
    <property type="match status" value="1"/>
</dbReference>
<sequence>MERGSCFKNYEDFRESFSAYKKENRLRYRLQSGLSVRFYNRKHGASVREDVTFMQARFGCVRLREYCKKKPRSNLCPAYLVLEYNKDLDRLVVCEVNSHHVHAESKPSSVSYRPPPLPRVAAPVACSKDRDTPPLKLRKEEPAKEQSFGMGHLYANTEVGSKTSVKAETDSEEPFLRPPSPEKEPEVPRAEKDKPQQQQQAATTTTLLLWSKWPK</sequence>
<proteinExistence type="predicted"/>
<dbReference type="InterPro" id="IPR052579">
    <property type="entry name" value="Zinc_finger_SWIM"/>
</dbReference>